<keyword evidence="6 15" id="KW-0328">Glycosyltransferase</keyword>
<evidence type="ECO:0000256" key="2">
    <source>
        <dbReference type="ARBA" id="ARBA00004922"/>
    </source>
</evidence>
<proteinExistence type="inferred from homology"/>
<evidence type="ECO:0000256" key="12">
    <source>
        <dbReference type="ARBA" id="ARBA00044727"/>
    </source>
</evidence>
<evidence type="ECO:0000256" key="13">
    <source>
        <dbReference type="ARBA" id="ARBA00048064"/>
    </source>
</evidence>
<dbReference type="EMBL" id="GISG01214420">
    <property type="protein sequence ID" value="MBA4661983.1"/>
    <property type="molecule type" value="Transcribed_RNA"/>
</dbReference>
<evidence type="ECO:0000313" key="15">
    <source>
        <dbReference type="EMBL" id="MBA4661983.1"/>
    </source>
</evidence>
<feature type="transmembrane region" description="Helical" evidence="14">
    <location>
        <begin position="100"/>
        <end position="122"/>
    </location>
</feature>
<evidence type="ECO:0000256" key="1">
    <source>
        <dbReference type="ARBA" id="ARBA00004477"/>
    </source>
</evidence>
<reference evidence="15" key="2">
    <citation type="submission" date="2020-07" db="EMBL/GenBank/DDBJ databases">
        <authorList>
            <person name="Vera ALvarez R."/>
            <person name="Arias-Moreno D.M."/>
            <person name="Jimenez-Jacinto V."/>
            <person name="Jimenez-Bremont J.F."/>
            <person name="Swaminathan K."/>
            <person name="Moose S.P."/>
            <person name="Guerrero-Gonzalez M.L."/>
            <person name="Marino-Ramirez L."/>
            <person name="Landsman D."/>
            <person name="Rodriguez-Kessler M."/>
            <person name="Delgado-Sanchez P."/>
        </authorList>
    </citation>
    <scope>NUCLEOTIDE SEQUENCE</scope>
    <source>
        <tissue evidence="15">Cladode</tissue>
    </source>
</reference>
<evidence type="ECO:0000256" key="10">
    <source>
        <dbReference type="ARBA" id="ARBA00022989"/>
    </source>
</evidence>
<evidence type="ECO:0000256" key="9">
    <source>
        <dbReference type="ARBA" id="ARBA00022824"/>
    </source>
</evidence>
<evidence type="ECO:0000256" key="3">
    <source>
        <dbReference type="ARBA" id="ARBA00010600"/>
    </source>
</evidence>
<comment type="similarity">
    <text evidence="3">Belongs to the ALG10 glucosyltransferase family.</text>
</comment>
<sequence>MFFVACTSVIDLIMNHQRHRGHTQKSNVTIGEKTLISPKEDFSANPGFRRRKGKSTVDDPTRVVPRETAMSRSQLSGLIDEIQLILVQGWHLKWELLVSFSPFLVVLAAFVAFVCWNGSIVLGAKEAHAVSPHFAQILYFAIVSAMFSAPFHFTLDRAISLLQSFWKHRPSSFALLFGASAASLLSVHFFRSANKTGLYIIGKCL</sequence>
<dbReference type="GO" id="GO:0006488">
    <property type="term" value="P:dolichol-linked oligosaccharide biosynthetic process"/>
    <property type="evidence" value="ECO:0007669"/>
    <property type="project" value="InterPro"/>
</dbReference>
<evidence type="ECO:0000256" key="8">
    <source>
        <dbReference type="ARBA" id="ARBA00022692"/>
    </source>
</evidence>
<accession>A0A7C9ECE6</accession>
<keyword evidence="9" id="KW-0256">Endoplasmic reticulum</keyword>
<reference evidence="15" key="1">
    <citation type="journal article" date="2013" name="J. Plant Res.">
        <title>Effect of fungi and light on seed germination of three Opuntia species from semiarid lands of central Mexico.</title>
        <authorList>
            <person name="Delgado-Sanchez P."/>
            <person name="Jimenez-Bremont J.F."/>
            <person name="Guerrero-Gonzalez Mde L."/>
            <person name="Flores J."/>
        </authorList>
    </citation>
    <scope>NUCLEOTIDE SEQUENCE</scope>
    <source>
        <tissue evidence="15">Cladode</tissue>
    </source>
</reference>
<dbReference type="InterPro" id="IPR016900">
    <property type="entry name" value="Alg10"/>
</dbReference>
<dbReference type="PANTHER" id="PTHR12989">
    <property type="entry name" value="ALPHA-1,2-GLUCOSYLTRANSFERASE ALG10"/>
    <property type="match status" value="1"/>
</dbReference>
<organism evidence="15">
    <name type="scientific">Opuntia streptacantha</name>
    <name type="common">Prickly pear cactus</name>
    <name type="synonym">Opuntia cardona</name>
    <dbReference type="NCBI Taxonomy" id="393608"/>
    <lineage>
        <taxon>Eukaryota</taxon>
        <taxon>Viridiplantae</taxon>
        <taxon>Streptophyta</taxon>
        <taxon>Embryophyta</taxon>
        <taxon>Tracheophyta</taxon>
        <taxon>Spermatophyta</taxon>
        <taxon>Magnoliopsida</taxon>
        <taxon>eudicotyledons</taxon>
        <taxon>Gunneridae</taxon>
        <taxon>Pentapetalae</taxon>
        <taxon>Caryophyllales</taxon>
        <taxon>Cactineae</taxon>
        <taxon>Cactaceae</taxon>
        <taxon>Opuntioideae</taxon>
        <taxon>Opuntia</taxon>
    </lineage>
</organism>
<protein>
    <recommendedName>
        <fullName evidence="5">Dol-P-Glc:Glc(2)Man(9)GlcNAc(2)-PP-Dol alpha-1,2-glucosyltransferase</fullName>
        <ecNumber evidence="4">2.4.1.256</ecNumber>
    </recommendedName>
</protein>
<evidence type="ECO:0000256" key="4">
    <source>
        <dbReference type="ARBA" id="ARBA00011967"/>
    </source>
</evidence>
<comment type="catalytic activity">
    <reaction evidence="13">
        <text>an alpha-D-Glc-(1-&gt;3)-alpha-D-Glc-(1-&gt;3)-alpha-D-Man-(1-&gt;2)-alpha-D-Man-(1-&gt;2)-alpha-D-Man-(1-&gt;3)-[alpha-D-Man-(1-&gt;2)-alpha-D-Man-(1-&gt;3)-[alpha-D-Man-(1-&gt;2)-alpha-D-Man-(1-&gt;6)]-alpha-D-Man-(1-&gt;6)]-beta-D-Man-(1-&gt;4)-beta-D-GlcNAc-(1-&gt;4)-alpha-D-GlcNAc-diphospho-di-trans,poly-cis-dolichol + a di-trans,poly-cis-dolichyl beta-D-glucosyl phosphate = a alpha-D-Glc-(1-&gt;2)-alpha-D-Glc-(1-&gt;3)-alpha-D-Glc-(1-&gt;3)-alpha-D-Man-(1-&gt;2)-alpha-D-Man-(1-&gt;2)-alpha-D-Man-(1-&gt;3)-[alpha-D-Man-(1-&gt;2)-alpha-D-Man-(1-&gt;3)-[alpha-D-Man-(1-&gt;2)-alpha-D-Man-(1-&gt;6)]-alpha-D-Man-(1-&gt;6)]-beta-D-Man-(1-&gt;4)-beta-D-GlcNAc-(1-&gt;4)-alpha-D-GlcNAc-diphospho-di-trans,poly-cis-dolichol + a di-trans,poly-cis-dolichyl phosphate + H(+)</text>
        <dbReference type="Rhea" id="RHEA:29543"/>
        <dbReference type="Rhea" id="RHEA-COMP:19498"/>
        <dbReference type="Rhea" id="RHEA-COMP:19502"/>
        <dbReference type="Rhea" id="RHEA-COMP:19512"/>
        <dbReference type="Rhea" id="RHEA-COMP:19522"/>
        <dbReference type="ChEBI" id="CHEBI:15378"/>
        <dbReference type="ChEBI" id="CHEBI:57525"/>
        <dbReference type="ChEBI" id="CHEBI:57683"/>
        <dbReference type="ChEBI" id="CHEBI:132522"/>
        <dbReference type="ChEBI" id="CHEBI:132523"/>
        <dbReference type="EC" id="2.4.1.256"/>
    </reaction>
    <physiologicalReaction direction="left-to-right" evidence="13">
        <dbReference type="Rhea" id="RHEA:29544"/>
    </physiologicalReaction>
</comment>
<dbReference type="GO" id="GO:0005789">
    <property type="term" value="C:endoplasmic reticulum membrane"/>
    <property type="evidence" value="ECO:0007669"/>
    <property type="project" value="UniProtKB-SubCell"/>
</dbReference>
<evidence type="ECO:0000256" key="5">
    <source>
        <dbReference type="ARBA" id="ARBA00018512"/>
    </source>
</evidence>
<feature type="transmembrane region" description="Helical" evidence="14">
    <location>
        <begin position="173"/>
        <end position="190"/>
    </location>
</feature>
<evidence type="ECO:0000256" key="11">
    <source>
        <dbReference type="ARBA" id="ARBA00023136"/>
    </source>
</evidence>
<dbReference type="GO" id="GO:0106073">
    <property type="term" value="F:dolichyl pyrophosphate Glc2Man9GlcNAc2 alpha-1,2-glucosyltransferase activity"/>
    <property type="evidence" value="ECO:0007669"/>
    <property type="project" value="UniProtKB-EC"/>
</dbReference>
<evidence type="ECO:0000256" key="7">
    <source>
        <dbReference type="ARBA" id="ARBA00022679"/>
    </source>
</evidence>
<comment type="pathway">
    <text evidence="2">Protein modification; protein glycosylation.</text>
</comment>
<keyword evidence="10 14" id="KW-1133">Transmembrane helix</keyword>
<name>A0A7C9ECE6_OPUST</name>
<keyword evidence="8 14" id="KW-0812">Transmembrane</keyword>
<dbReference type="Pfam" id="PF04922">
    <property type="entry name" value="DIE2_ALG10"/>
    <property type="match status" value="1"/>
</dbReference>
<comment type="function">
    <text evidence="12">Dol-P-Glc:Glc(2)Man(9)GlcNAc(2)-PP-Dol alpha-1,2-glucosyltransferase that operates in the biosynthetic pathway of dolichol-linked oligosaccharides, the glycan precursors employed in protein asparagine (N)-glycosylation. The assembly of dolichol-linked oligosaccharides begins on the cytosolic side of the endoplasmic reticulum membrane and finishes in its lumen. The sequential addition of sugars to dolichol pyrophosphate produces dolichol-linked oligosaccharides containing fourteen sugars, including two GlcNAcs, nine mannoses and three glucoses. Once assembled, the oligosaccharide is transferred from the lipid to nascent proteins by oligosaccharyltransferases. In the lumen of the endoplasmic reticulum, adds the third and last glucose residue from dolichyl phosphate glucose (Dol-P-Glc) onto the lipid-linked oligosaccharide intermediate Glc(2)Man(9)GlcNAc(2)-PP-Dol to produce Glc(3)Man(9)GlcNAc(2)-PP-Dol.</text>
</comment>
<keyword evidence="11 14" id="KW-0472">Membrane</keyword>
<feature type="transmembrane region" description="Helical" evidence="14">
    <location>
        <begin position="134"/>
        <end position="153"/>
    </location>
</feature>
<keyword evidence="7 15" id="KW-0808">Transferase</keyword>
<evidence type="ECO:0000256" key="6">
    <source>
        <dbReference type="ARBA" id="ARBA00022676"/>
    </source>
</evidence>
<evidence type="ECO:0000256" key="14">
    <source>
        <dbReference type="SAM" id="Phobius"/>
    </source>
</evidence>
<dbReference type="PANTHER" id="PTHR12989:SF10">
    <property type="entry name" value="DOL-P-GLC:GLC(2)MAN(9)GLCNAC(2)-PP-DOL ALPHA-1,2-GLUCOSYLTRANSFERASE-RELATED"/>
    <property type="match status" value="1"/>
</dbReference>
<dbReference type="EC" id="2.4.1.256" evidence="4"/>
<dbReference type="AlphaFoldDB" id="A0A7C9ECE6"/>
<comment type="subcellular location">
    <subcellularLocation>
        <location evidence="1">Endoplasmic reticulum membrane</location>
        <topology evidence="1">Multi-pass membrane protein</topology>
    </subcellularLocation>
</comment>